<accession>A0A1R3TBW7</accession>
<keyword evidence="2" id="KW-1003">Cell membrane</keyword>
<proteinExistence type="predicted"/>
<dbReference type="GO" id="GO:0022857">
    <property type="term" value="F:transmembrane transporter activity"/>
    <property type="evidence" value="ECO:0007669"/>
    <property type="project" value="TreeGrafter"/>
</dbReference>
<dbReference type="InterPro" id="IPR050250">
    <property type="entry name" value="Macrolide_Exporter_MacB"/>
</dbReference>
<organism evidence="8 9">
    <name type="scientific">Proteiniphilum saccharofermentans</name>
    <dbReference type="NCBI Taxonomy" id="1642647"/>
    <lineage>
        <taxon>Bacteria</taxon>
        <taxon>Pseudomonadati</taxon>
        <taxon>Bacteroidota</taxon>
        <taxon>Bacteroidia</taxon>
        <taxon>Bacteroidales</taxon>
        <taxon>Dysgonomonadaceae</taxon>
        <taxon>Proteiniphilum</taxon>
    </lineage>
</organism>
<evidence type="ECO:0000259" key="7">
    <source>
        <dbReference type="Pfam" id="PF02687"/>
    </source>
</evidence>
<dbReference type="InterPro" id="IPR003838">
    <property type="entry name" value="ABC3_permease_C"/>
</dbReference>
<reference evidence="8 9" key="1">
    <citation type="submission" date="2016-08" db="EMBL/GenBank/DDBJ databases">
        <authorList>
            <person name="Seilhamer J.J."/>
        </authorList>
    </citation>
    <scope>NUCLEOTIDE SEQUENCE [LARGE SCALE GENOMIC DNA]</scope>
    <source>
        <strain evidence="8">M3/6</strain>
    </source>
</reference>
<evidence type="ECO:0000256" key="5">
    <source>
        <dbReference type="ARBA" id="ARBA00023136"/>
    </source>
</evidence>
<evidence type="ECO:0000313" key="8">
    <source>
        <dbReference type="EMBL" id="SCD22107.1"/>
    </source>
</evidence>
<feature type="transmembrane region" description="Helical" evidence="6">
    <location>
        <begin position="665"/>
        <end position="685"/>
    </location>
</feature>
<keyword evidence="9" id="KW-1185">Reference proteome</keyword>
<dbReference type="PANTHER" id="PTHR30572:SF18">
    <property type="entry name" value="ABC-TYPE MACROLIDE FAMILY EXPORT SYSTEM PERMEASE COMPONENT 2"/>
    <property type="match status" value="1"/>
</dbReference>
<dbReference type="EMBL" id="LT605205">
    <property type="protein sequence ID" value="SCD22107.1"/>
    <property type="molecule type" value="Genomic_DNA"/>
</dbReference>
<evidence type="ECO:0000256" key="3">
    <source>
        <dbReference type="ARBA" id="ARBA00022692"/>
    </source>
</evidence>
<feature type="transmembrane region" description="Helical" evidence="6">
    <location>
        <begin position="376"/>
        <end position="399"/>
    </location>
</feature>
<dbReference type="GO" id="GO:0005886">
    <property type="term" value="C:plasma membrane"/>
    <property type="evidence" value="ECO:0007669"/>
    <property type="project" value="UniProtKB-SubCell"/>
</dbReference>
<dbReference type="PANTHER" id="PTHR30572">
    <property type="entry name" value="MEMBRANE COMPONENT OF TRANSPORTER-RELATED"/>
    <property type="match status" value="1"/>
</dbReference>
<evidence type="ECO:0000313" key="9">
    <source>
        <dbReference type="Proteomes" id="UP000187464"/>
    </source>
</evidence>
<sequence length="788" mass="87853">MNNLKLAYRNLFRKKQNNLIKILSLGFGLAVGLVLLSKVSFERNYDDFYPDADRIYQIWSILSGRTNETGLDQWGQVSGAIALGMKAELPEVEMATRFTPLTDEDAVFSTSDKKRYKGTFIMADSCFFDVLPRPVVTGNAKEILSRPMYAMVSKSIAEKMGGDVMGKQIQLETYPGRELIIGGIYRDVPENSHQRYDVIVSLNSLPSFFSLDGRENWLGNDRYRAYVKLHPGTDPTKLALAVRSMQKKHQDIESVEAKNGWTLTYAFQPLKSIHSGSPEVKRMTLLLTIIAFALILTAILNYVLIVITALVGRSREIAVYKCYGAENRNVGSLIMTETLLHFVLSLLLAGLLVFSFRGTIENMLSASLVSLFSLRSSLYLAVIAILIFLFTAFAPAYILSRIPVASIFRGTGQIRARWKLILLSVQFAAAAFLFSLLVIVSKQYNLMTNDNPGYSYKNVLHADATGVPQSTVQTAIDRLRQLPQVASVATASTLPFEGISGNNVVIPGEERELFNIADMYWADEHYVPLMEILIIEGKSFDVDSSPNEVIVSRSFKEKMKAIAGWNDVVGKDIIITWHGLSRIVGVYPDIRLGSISDQDMRPSVLFFRGTPNSKLIVKLKRMTGENIEQVYDILQETMSEKEVTLSPYSDSMIKMYSGERRFRDAIFIGGLITVLITLIGLIGYINSEMLRRRAEIAIRKINGANLSEILRLFMKNILVIALLACAVGEVAAALVASKWMENFTEKIGLSPFLFIGCGVIVVLFIELIVGMNCLKAANQNPVDSLKKE</sequence>
<feature type="transmembrane region" description="Helical" evidence="6">
    <location>
        <begin position="333"/>
        <end position="356"/>
    </location>
</feature>
<keyword evidence="3 6" id="KW-0812">Transmembrane</keyword>
<dbReference type="KEGG" id="psac:PSM36_3322"/>
<keyword evidence="4 6" id="KW-1133">Transmembrane helix</keyword>
<feature type="transmembrane region" description="Helical" evidence="6">
    <location>
        <begin position="420"/>
        <end position="440"/>
    </location>
</feature>
<evidence type="ECO:0000256" key="2">
    <source>
        <dbReference type="ARBA" id="ARBA00022475"/>
    </source>
</evidence>
<evidence type="ECO:0000256" key="6">
    <source>
        <dbReference type="SAM" id="Phobius"/>
    </source>
</evidence>
<feature type="transmembrane region" description="Helical" evidence="6">
    <location>
        <begin position="20"/>
        <end position="41"/>
    </location>
</feature>
<feature type="transmembrane region" description="Helical" evidence="6">
    <location>
        <begin position="749"/>
        <end position="769"/>
    </location>
</feature>
<gene>
    <name evidence="8" type="ORF">PSM36_3322</name>
</gene>
<evidence type="ECO:0000256" key="4">
    <source>
        <dbReference type="ARBA" id="ARBA00022989"/>
    </source>
</evidence>
<feature type="domain" description="ABC3 transporter permease C-terminal" evidence="7">
    <location>
        <begin position="669"/>
        <end position="781"/>
    </location>
</feature>
<feature type="transmembrane region" description="Helical" evidence="6">
    <location>
        <begin position="717"/>
        <end position="737"/>
    </location>
</feature>
<protein>
    <submittedName>
        <fullName evidence="8">Acidobacterial duplicated orphan permease</fullName>
    </submittedName>
</protein>
<dbReference type="RefSeq" id="WP_076931805.1">
    <property type="nucleotide sequence ID" value="NZ_LT605205.1"/>
</dbReference>
<dbReference type="AlphaFoldDB" id="A0A1R3TBW7"/>
<comment type="subcellular location">
    <subcellularLocation>
        <location evidence="1">Cell membrane</location>
        <topology evidence="1">Multi-pass membrane protein</topology>
    </subcellularLocation>
</comment>
<name>A0A1R3TBW7_9BACT</name>
<keyword evidence="5 6" id="KW-0472">Membrane</keyword>
<evidence type="ECO:0000256" key="1">
    <source>
        <dbReference type="ARBA" id="ARBA00004651"/>
    </source>
</evidence>
<dbReference type="STRING" id="1642647.PSM36_3322"/>
<feature type="domain" description="ABC3 transporter permease C-terminal" evidence="7">
    <location>
        <begin position="289"/>
        <end position="403"/>
    </location>
</feature>
<feature type="transmembrane region" description="Helical" evidence="6">
    <location>
        <begin position="285"/>
        <end position="312"/>
    </location>
</feature>
<dbReference type="Proteomes" id="UP000187464">
    <property type="component" value="Chromosome I"/>
</dbReference>
<dbReference type="Pfam" id="PF02687">
    <property type="entry name" value="FtsX"/>
    <property type="match status" value="2"/>
</dbReference>